<keyword evidence="6" id="KW-0472">Membrane</keyword>
<sequence>METNQTLQRNLKPRHLIMLALGGTIGTGLLLASGGAVHSGGPGGAILGYLLVAVIVLFVMTSLGELTAFSPTTGSFCDDAARYVDPSFGFAMSWNYWLNWVFVVASEVIAAGLVMQFWFPHVDVWIWSALFFLLILAINLVAVKLYGEVEYWIAFIKVAAVIIFITVGTLMVFGLVGSQGSVGFDNITLGDAPFHHGLFGFFSVFLIAGYSFQGVELMGVAAGEADEPKKTIPKAVKTVFWRIVLFYILAIVVISFLIPYTDSNLVNAHSSVASSPFTIVFENAGIKFAASLMNLVVITAILSAANASMYTASRMLWHMGKAKEASGSFQRVNKYGVPVIGVIVTALISVVLILASTYHGGLIFSWLVNMVSYAGYIAWFGICLSHYRFRRAYLLQGKDLNQLPYRSRWFPFAPITAMVLIIAILIGQEVMDIINNEASFSGFIINYCGIVLFLILVITHKFIKKNKLIPLNNIELTEESVVERSADTSGYSELKLN</sequence>
<gene>
    <name evidence="7" type="ORF">KU39_2649</name>
</gene>
<organism evidence="7 8">
    <name type="scientific">Piscirickettsia salmonis</name>
    <dbReference type="NCBI Taxonomy" id="1238"/>
    <lineage>
        <taxon>Bacteria</taxon>
        <taxon>Pseudomonadati</taxon>
        <taxon>Pseudomonadota</taxon>
        <taxon>Gammaproteobacteria</taxon>
        <taxon>Thiotrichales</taxon>
        <taxon>Piscirickettsiaceae</taxon>
        <taxon>Piscirickettsia</taxon>
    </lineage>
</organism>
<name>A0A1L6TEJ6_PISSA</name>
<dbReference type="EMBL" id="CP012508">
    <property type="protein sequence ID" value="ALB23825.1"/>
    <property type="molecule type" value="Genomic_DNA"/>
</dbReference>
<keyword evidence="2" id="KW-0813">Transport</keyword>
<dbReference type="FunFam" id="1.20.1740.10:FF:000001">
    <property type="entry name" value="Amino acid permease"/>
    <property type="match status" value="1"/>
</dbReference>
<evidence type="ECO:0000256" key="5">
    <source>
        <dbReference type="ARBA" id="ARBA00022989"/>
    </source>
</evidence>
<keyword evidence="5" id="KW-1133">Transmembrane helix</keyword>
<reference evidence="7 8" key="1">
    <citation type="journal article" date="2014" name="Genome Announc.">
        <title>Comparative Genome Analysis of Two Isolates of the Fish Pathogen Piscirickettsia salmonis from Different Hosts Reveals Major Differences in Virulence-Associated Secretion Systems.</title>
        <authorList>
            <person name="Bohle H."/>
            <person name="Henriquez P."/>
            <person name="Grothusen H."/>
            <person name="Navas E."/>
            <person name="Sandoval A."/>
            <person name="Bustamante F."/>
            <person name="Bustos P."/>
            <person name="Mancilla M."/>
        </authorList>
    </citation>
    <scope>NUCLEOTIDE SEQUENCE [LARGE SCALE GENOMIC DNA]</scope>
    <source>
        <strain evidence="8">B1-32597</strain>
    </source>
</reference>
<dbReference type="PIRSF" id="PIRSF006060">
    <property type="entry name" value="AA_transporter"/>
    <property type="match status" value="1"/>
</dbReference>
<dbReference type="Pfam" id="PF00324">
    <property type="entry name" value="AA_permease"/>
    <property type="match status" value="1"/>
</dbReference>
<evidence type="ECO:0000313" key="7">
    <source>
        <dbReference type="EMBL" id="ALB23825.1"/>
    </source>
</evidence>
<dbReference type="OrthoDB" id="5297508at2"/>
<dbReference type="Gene3D" id="1.20.1740.10">
    <property type="entry name" value="Amino acid/polyamine transporter I"/>
    <property type="match status" value="1"/>
</dbReference>
<comment type="subcellular location">
    <subcellularLocation>
        <location evidence="1">Membrane</location>
        <topology evidence="1">Multi-pass membrane protein</topology>
    </subcellularLocation>
</comment>
<dbReference type="Proteomes" id="UP000029558">
    <property type="component" value="Chromosome"/>
</dbReference>
<keyword evidence="3" id="KW-0812">Transmembrane</keyword>
<dbReference type="PROSITE" id="PS00218">
    <property type="entry name" value="AMINO_ACID_PERMEASE_1"/>
    <property type="match status" value="1"/>
</dbReference>
<evidence type="ECO:0000313" key="8">
    <source>
        <dbReference type="Proteomes" id="UP000029558"/>
    </source>
</evidence>
<dbReference type="InterPro" id="IPR050524">
    <property type="entry name" value="APC_YAT"/>
</dbReference>
<dbReference type="AlphaFoldDB" id="A0A1L6TEJ6"/>
<proteinExistence type="predicted"/>
<evidence type="ECO:0000256" key="6">
    <source>
        <dbReference type="ARBA" id="ARBA00023136"/>
    </source>
</evidence>
<dbReference type="RefSeq" id="WP_017375825.1">
    <property type="nucleotide sequence ID" value="NZ_CP012508.1"/>
</dbReference>
<evidence type="ECO:0000256" key="2">
    <source>
        <dbReference type="ARBA" id="ARBA00022448"/>
    </source>
</evidence>
<dbReference type="PANTHER" id="PTHR43341">
    <property type="entry name" value="AMINO ACID PERMEASE"/>
    <property type="match status" value="1"/>
</dbReference>
<dbReference type="PANTHER" id="PTHR43341:SF1">
    <property type="entry name" value="GENERAL AMINO-ACID PERMEASE GAP1"/>
    <property type="match status" value="1"/>
</dbReference>
<evidence type="ECO:0000256" key="1">
    <source>
        <dbReference type="ARBA" id="ARBA00004141"/>
    </source>
</evidence>
<accession>A0A1L6TEJ6</accession>
<dbReference type="InterPro" id="IPR004841">
    <property type="entry name" value="AA-permease/SLC12A_dom"/>
</dbReference>
<protein>
    <submittedName>
        <fullName evidence="7">Amino acid permease family protein</fullName>
    </submittedName>
</protein>
<evidence type="ECO:0000256" key="3">
    <source>
        <dbReference type="ARBA" id="ARBA00022692"/>
    </source>
</evidence>
<evidence type="ECO:0000256" key="4">
    <source>
        <dbReference type="ARBA" id="ARBA00022970"/>
    </source>
</evidence>
<dbReference type="InterPro" id="IPR004840">
    <property type="entry name" value="Amino_acid_permease_CS"/>
</dbReference>
<keyword evidence="4" id="KW-0029">Amino-acid transport</keyword>
<dbReference type="GO" id="GO:0015171">
    <property type="term" value="F:amino acid transmembrane transporter activity"/>
    <property type="evidence" value="ECO:0007669"/>
    <property type="project" value="TreeGrafter"/>
</dbReference>
<dbReference type="GO" id="GO:0016020">
    <property type="term" value="C:membrane"/>
    <property type="evidence" value="ECO:0007669"/>
    <property type="project" value="UniProtKB-SubCell"/>
</dbReference>